<feature type="domain" description="Phytase-like" evidence="2">
    <location>
        <begin position="61"/>
        <end position="433"/>
    </location>
</feature>
<dbReference type="EMBL" id="FPBX01000018">
    <property type="protein sequence ID" value="SFU75270.1"/>
    <property type="molecule type" value="Genomic_DNA"/>
</dbReference>
<proteinExistence type="predicted"/>
<keyword evidence="1" id="KW-0732">Signal</keyword>
<evidence type="ECO:0000256" key="1">
    <source>
        <dbReference type="SAM" id="SignalP"/>
    </source>
</evidence>
<feature type="signal peptide" evidence="1">
    <location>
        <begin position="1"/>
        <end position="20"/>
    </location>
</feature>
<dbReference type="InterPro" id="IPR027372">
    <property type="entry name" value="Phytase-like_dom"/>
</dbReference>
<protein>
    <submittedName>
        <fullName evidence="3">Esterase-like activity of phytase</fullName>
    </submittedName>
</protein>
<dbReference type="AlphaFoldDB" id="A0A1I7IQP7"/>
<evidence type="ECO:0000313" key="4">
    <source>
        <dbReference type="Proteomes" id="UP000183656"/>
    </source>
</evidence>
<dbReference type="PROSITE" id="PS51257">
    <property type="entry name" value="PROKAR_LIPOPROTEIN"/>
    <property type="match status" value="1"/>
</dbReference>
<dbReference type="PANTHER" id="PTHR37957:SF1">
    <property type="entry name" value="PHYTASE-LIKE DOMAIN-CONTAINING PROTEIN"/>
    <property type="match status" value="1"/>
</dbReference>
<dbReference type="PANTHER" id="PTHR37957">
    <property type="entry name" value="BLR7070 PROTEIN"/>
    <property type="match status" value="1"/>
</dbReference>
<dbReference type="OrthoDB" id="384721at2"/>
<dbReference type="SUPFAM" id="SSF101898">
    <property type="entry name" value="NHL repeat"/>
    <property type="match status" value="1"/>
</dbReference>
<dbReference type="STRING" id="343013.SAMN04489707_101835"/>
<dbReference type="RefSeq" id="WP_054256167.1">
    <property type="nucleotide sequence ID" value="NZ_CYIG01000014.1"/>
</dbReference>
<feature type="chain" id="PRO_5010378334" evidence="1">
    <location>
        <begin position="21"/>
        <end position="468"/>
    </location>
</feature>
<gene>
    <name evidence="3" type="ORF">SAMN04489707_101835</name>
</gene>
<name>A0A1I7IQP7_9BURK</name>
<dbReference type="Pfam" id="PF13449">
    <property type="entry name" value="Phytase-like"/>
    <property type="match status" value="1"/>
</dbReference>
<evidence type="ECO:0000259" key="2">
    <source>
        <dbReference type="Pfam" id="PF13449"/>
    </source>
</evidence>
<reference evidence="3 4" key="1">
    <citation type="submission" date="2016-10" db="EMBL/GenBank/DDBJ databases">
        <authorList>
            <person name="de Groot N.N."/>
        </authorList>
    </citation>
    <scope>NUCLEOTIDE SEQUENCE [LARGE SCALE GENOMIC DNA]</scope>
    <source>
        <strain evidence="3 4">R-24608</strain>
    </source>
</reference>
<keyword evidence="4" id="KW-1185">Reference proteome</keyword>
<accession>A0A1I7IQP7</accession>
<organism evidence="3 4">
    <name type="scientific">Paenacidovorax caeni</name>
    <dbReference type="NCBI Taxonomy" id="343013"/>
    <lineage>
        <taxon>Bacteria</taxon>
        <taxon>Pseudomonadati</taxon>
        <taxon>Pseudomonadota</taxon>
        <taxon>Betaproteobacteria</taxon>
        <taxon>Burkholderiales</taxon>
        <taxon>Comamonadaceae</taxon>
        <taxon>Paenacidovorax</taxon>
    </lineage>
</organism>
<sequence length="468" mass="49884">MKSAIPFVSTLLALSLGLTACGGSGDGFQLPGATGTALPYELMSKVDNAEKTEIRNGSYGSSMAPHPTREGYFYGLSDRGPNAATEAGRTPSGIIFLTPSYTPRIGLFRLTSEGKAELVDTILLKDPKGRPITGLPNKSFGSTGETPYNLDGSVVSLDPDGDGIKGFDESGLDSEGLVALKDGTFWVSDEYGPHIVHFDATGKEIERINPFAADPRNKAGRVLPAELSTRWPNRGMEGLTITPDGKTLVGIMQSNLYNPTKEVGSINLTRIVTVNIESGAVAQYLYKQDAAGLANSEIVALSTTSFLVIERDTKFYGIDTGTIRKNVYKIDLSNATNVDRSNASLRTGKAELTVSAANGLLVNGKTLELVIKDAGTANNFAAGWSQLAALGIQPVTKTLAYDGIAAQKYPHDKMEGLWVIDANRLGIINDADFMIAPDGVGGVKQKYLYDGKVESNMLYVVKPIAPLF</sequence>
<evidence type="ECO:0000313" key="3">
    <source>
        <dbReference type="EMBL" id="SFU75270.1"/>
    </source>
</evidence>
<dbReference type="Proteomes" id="UP000183656">
    <property type="component" value="Unassembled WGS sequence"/>
</dbReference>